<evidence type="ECO:0008006" key="7">
    <source>
        <dbReference type="Google" id="ProtNLM"/>
    </source>
</evidence>
<name>A0ABD0J8J8_9CAEN</name>
<dbReference type="AlphaFoldDB" id="A0ABD0J8J8"/>
<keyword evidence="1" id="KW-0489">Methyltransferase</keyword>
<sequence>MSNPIKVHYDPTVGVIQETLEAAQRTKADPEVIEGLKKALQLVDLRDDYALQCSSQESAACREIGKLTLSHPWDELKKDGKTIWNLMPDMLSGPLEGQLLKSLVSIQRARRVLDVGMYTGYSALAMAEALPADGVVVTLDMDPYLEQLNRKSFAASPHGSKIQIRIGHAIDIMKEMAAQGEKFDFIFLDAEKSEYISYLKIAVEEGLLAENGSIAVDNAFMFGAGYLPDEDPSNPTRQFGQYVARNASLHKVLIPVRDGVMLIRRLTEVER</sequence>
<dbReference type="Gene3D" id="3.40.50.150">
    <property type="entry name" value="Vaccinia Virus protein VP39"/>
    <property type="match status" value="1"/>
</dbReference>
<dbReference type="GO" id="GO:0032259">
    <property type="term" value="P:methylation"/>
    <property type="evidence" value="ECO:0007669"/>
    <property type="project" value="UniProtKB-KW"/>
</dbReference>
<dbReference type="PANTHER" id="PTHR10509">
    <property type="entry name" value="O-METHYLTRANSFERASE-RELATED"/>
    <property type="match status" value="1"/>
</dbReference>
<dbReference type="InterPro" id="IPR002935">
    <property type="entry name" value="SAM_O-MeTrfase"/>
</dbReference>
<dbReference type="InterPro" id="IPR050362">
    <property type="entry name" value="Cation-dep_OMT"/>
</dbReference>
<dbReference type="SUPFAM" id="SSF53335">
    <property type="entry name" value="S-adenosyl-L-methionine-dependent methyltransferases"/>
    <property type="match status" value="1"/>
</dbReference>
<organism evidence="5 6">
    <name type="scientific">Batillaria attramentaria</name>
    <dbReference type="NCBI Taxonomy" id="370345"/>
    <lineage>
        <taxon>Eukaryota</taxon>
        <taxon>Metazoa</taxon>
        <taxon>Spiralia</taxon>
        <taxon>Lophotrochozoa</taxon>
        <taxon>Mollusca</taxon>
        <taxon>Gastropoda</taxon>
        <taxon>Caenogastropoda</taxon>
        <taxon>Sorbeoconcha</taxon>
        <taxon>Cerithioidea</taxon>
        <taxon>Batillariidae</taxon>
        <taxon>Batillaria</taxon>
    </lineage>
</organism>
<accession>A0ABD0J8J8</accession>
<dbReference type="CDD" id="cd02440">
    <property type="entry name" value="AdoMet_MTases"/>
    <property type="match status" value="1"/>
</dbReference>
<dbReference type="EMBL" id="JACVVK020000574">
    <property type="protein sequence ID" value="KAK7465164.1"/>
    <property type="molecule type" value="Genomic_DNA"/>
</dbReference>
<dbReference type="Pfam" id="PF01596">
    <property type="entry name" value="Methyltransf_3"/>
    <property type="match status" value="1"/>
</dbReference>
<comment type="caution">
    <text evidence="5">The sequence shown here is derived from an EMBL/GenBank/DDBJ whole genome shotgun (WGS) entry which is preliminary data.</text>
</comment>
<dbReference type="GO" id="GO:0008168">
    <property type="term" value="F:methyltransferase activity"/>
    <property type="evidence" value="ECO:0007669"/>
    <property type="project" value="UniProtKB-KW"/>
</dbReference>
<gene>
    <name evidence="5" type="ORF">BaRGS_00037667</name>
</gene>
<evidence type="ECO:0000313" key="5">
    <source>
        <dbReference type="EMBL" id="KAK7465164.1"/>
    </source>
</evidence>
<dbReference type="PANTHER" id="PTHR10509:SF14">
    <property type="entry name" value="CAFFEOYL-COA O-METHYLTRANSFERASE 3-RELATED"/>
    <property type="match status" value="1"/>
</dbReference>
<dbReference type="Proteomes" id="UP001519460">
    <property type="component" value="Unassembled WGS sequence"/>
</dbReference>
<keyword evidence="6" id="KW-1185">Reference proteome</keyword>
<reference evidence="5 6" key="1">
    <citation type="journal article" date="2023" name="Sci. Data">
        <title>Genome assembly of the Korean intertidal mud-creeper Batillaria attramentaria.</title>
        <authorList>
            <person name="Patra A.K."/>
            <person name="Ho P.T."/>
            <person name="Jun S."/>
            <person name="Lee S.J."/>
            <person name="Kim Y."/>
            <person name="Won Y.J."/>
        </authorList>
    </citation>
    <scope>NUCLEOTIDE SEQUENCE [LARGE SCALE GENOMIC DNA]</scope>
    <source>
        <strain evidence="5">Wonlab-2016</strain>
    </source>
</reference>
<evidence type="ECO:0000256" key="2">
    <source>
        <dbReference type="ARBA" id="ARBA00022679"/>
    </source>
</evidence>
<evidence type="ECO:0000256" key="4">
    <source>
        <dbReference type="ARBA" id="ARBA00023453"/>
    </source>
</evidence>
<evidence type="ECO:0000256" key="1">
    <source>
        <dbReference type="ARBA" id="ARBA00022603"/>
    </source>
</evidence>
<dbReference type="InterPro" id="IPR029063">
    <property type="entry name" value="SAM-dependent_MTases_sf"/>
</dbReference>
<evidence type="ECO:0000313" key="6">
    <source>
        <dbReference type="Proteomes" id="UP001519460"/>
    </source>
</evidence>
<proteinExistence type="inferred from homology"/>
<keyword evidence="2" id="KW-0808">Transferase</keyword>
<dbReference type="PROSITE" id="PS51682">
    <property type="entry name" value="SAM_OMT_I"/>
    <property type="match status" value="1"/>
</dbReference>
<protein>
    <recommendedName>
        <fullName evidence="7">O-methyltransferase</fullName>
    </recommendedName>
</protein>
<keyword evidence="3" id="KW-0949">S-adenosyl-L-methionine</keyword>
<comment type="similarity">
    <text evidence="4">Belongs to the class I-like SAM-binding methyltransferase superfamily. Cation-dependent O-methyltransferase family.</text>
</comment>
<evidence type="ECO:0000256" key="3">
    <source>
        <dbReference type="ARBA" id="ARBA00022691"/>
    </source>
</evidence>